<name>A0AAE1KDT6_9FABA</name>
<comment type="caution">
    <text evidence="1">The sequence shown here is derived from an EMBL/GenBank/DDBJ whole genome shotgun (WGS) entry which is preliminary data.</text>
</comment>
<proteinExistence type="predicted"/>
<gene>
    <name evidence="1" type="ORF">QN277_019742</name>
</gene>
<dbReference type="GO" id="GO:0009788">
    <property type="term" value="P:negative regulation of abscisic acid-activated signaling pathway"/>
    <property type="evidence" value="ECO:0007669"/>
    <property type="project" value="TreeGrafter"/>
</dbReference>
<dbReference type="GO" id="GO:0005802">
    <property type="term" value="C:trans-Golgi network"/>
    <property type="evidence" value="ECO:0007669"/>
    <property type="project" value="TreeGrafter"/>
</dbReference>
<dbReference type="EMBL" id="JAWXYG010000005">
    <property type="protein sequence ID" value="KAK4270980.1"/>
    <property type="molecule type" value="Genomic_DNA"/>
</dbReference>
<dbReference type="GO" id="GO:0004842">
    <property type="term" value="F:ubiquitin-protein transferase activity"/>
    <property type="evidence" value="ECO:0007669"/>
    <property type="project" value="InterPro"/>
</dbReference>
<dbReference type="InterPro" id="IPR044584">
    <property type="entry name" value="KEG"/>
</dbReference>
<evidence type="ECO:0000313" key="1">
    <source>
        <dbReference type="EMBL" id="KAK4270980.1"/>
    </source>
</evidence>
<accession>A0AAE1KDT6</accession>
<dbReference type="Proteomes" id="UP001293593">
    <property type="component" value="Unassembled WGS sequence"/>
</dbReference>
<dbReference type="PANTHER" id="PTHR46960:SF1">
    <property type="entry name" value="E3 UBIQUITIN-PROTEIN LIGASE KEG"/>
    <property type="match status" value="1"/>
</dbReference>
<dbReference type="AlphaFoldDB" id="A0AAE1KDT6"/>
<organism evidence="1 2">
    <name type="scientific">Acacia crassicarpa</name>
    <name type="common">northern wattle</name>
    <dbReference type="NCBI Taxonomy" id="499986"/>
    <lineage>
        <taxon>Eukaryota</taxon>
        <taxon>Viridiplantae</taxon>
        <taxon>Streptophyta</taxon>
        <taxon>Embryophyta</taxon>
        <taxon>Tracheophyta</taxon>
        <taxon>Spermatophyta</taxon>
        <taxon>Magnoliopsida</taxon>
        <taxon>eudicotyledons</taxon>
        <taxon>Gunneridae</taxon>
        <taxon>Pentapetalae</taxon>
        <taxon>rosids</taxon>
        <taxon>fabids</taxon>
        <taxon>Fabales</taxon>
        <taxon>Fabaceae</taxon>
        <taxon>Caesalpinioideae</taxon>
        <taxon>mimosoid clade</taxon>
        <taxon>Acacieae</taxon>
        <taxon>Acacia</taxon>
    </lineage>
</organism>
<sequence length="70" mass="7798">MQRLKRPLHLSVATWNVAVVKRWVEVATPEEIAEAIDIPNPIGTALCMAAASKKDHEIGTGNWNYFLIVI</sequence>
<dbReference type="GO" id="GO:0005769">
    <property type="term" value="C:early endosome"/>
    <property type="evidence" value="ECO:0007669"/>
    <property type="project" value="TreeGrafter"/>
</dbReference>
<protein>
    <submittedName>
        <fullName evidence="1">Uncharacterized protein</fullName>
    </submittedName>
</protein>
<dbReference type="GO" id="GO:0016567">
    <property type="term" value="P:protein ubiquitination"/>
    <property type="evidence" value="ECO:0007669"/>
    <property type="project" value="InterPro"/>
</dbReference>
<keyword evidence="2" id="KW-1185">Reference proteome</keyword>
<dbReference type="GO" id="GO:0006952">
    <property type="term" value="P:defense response"/>
    <property type="evidence" value="ECO:0007669"/>
    <property type="project" value="InterPro"/>
</dbReference>
<reference evidence="1" key="1">
    <citation type="submission" date="2023-10" db="EMBL/GenBank/DDBJ databases">
        <title>Chromosome-level genome of the transformable northern wattle, Acacia crassicarpa.</title>
        <authorList>
            <person name="Massaro I."/>
            <person name="Sinha N.R."/>
            <person name="Poethig S."/>
            <person name="Leichty A.R."/>
        </authorList>
    </citation>
    <scope>NUCLEOTIDE SEQUENCE</scope>
    <source>
        <strain evidence="1">Acra3RX</strain>
        <tissue evidence="1">Leaf</tissue>
    </source>
</reference>
<dbReference type="GO" id="GO:0009738">
    <property type="term" value="P:abscisic acid-activated signaling pathway"/>
    <property type="evidence" value="ECO:0007669"/>
    <property type="project" value="InterPro"/>
</dbReference>
<dbReference type="GO" id="GO:0045324">
    <property type="term" value="P:late endosome to vacuole transport"/>
    <property type="evidence" value="ECO:0007669"/>
    <property type="project" value="TreeGrafter"/>
</dbReference>
<dbReference type="PANTHER" id="PTHR46960">
    <property type="entry name" value="E3 UBIQUITIN-PROTEIN LIGASE KEG"/>
    <property type="match status" value="1"/>
</dbReference>
<evidence type="ECO:0000313" key="2">
    <source>
        <dbReference type="Proteomes" id="UP001293593"/>
    </source>
</evidence>